<protein>
    <recommendedName>
        <fullName evidence="4">DUF4383 domain-containing protein</fullName>
    </recommendedName>
</protein>
<evidence type="ECO:0008006" key="4">
    <source>
        <dbReference type="Google" id="ProtNLM"/>
    </source>
</evidence>
<feature type="transmembrane region" description="Helical" evidence="1">
    <location>
        <begin position="88"/>
        <end position="106"/>
    </location>
</feature>
<proteinExistence type="predicted"/>
<feature type="transmembrane region" description="Helical" evidence="1">
    <location>
        <begin position="112"/>
        <end position="131"/>
    </location>
</feature>
<dbReference type="RefSeq" id="WP_282215267.1">
    <property type="nucleotide sequence ID" value="NZ_BAAAUN010000001.1"/>
</dbReference>
<accession>A0ABY7XSS6</accession>
<evidence type="ECO:0000313" key="3">
    <source>
        <dbReference type="Proteomes" id="UP001215097"/>
    </source>
</evidence>
<feature type="transmembrane region" description="Helical" evidence="1">
    <location>
        <begin position="54"/>
        <end position="76"/>
    </location>
</feature>
<reference evidence="2 3" key="1">
    <citation type="submission" date="2021-06" db="EMBL/GenBank/DDBJ databases">
        <title>Genome-based taxonomic framework of Microbacterium strains isolated from marine environment, the description of four new species and reclassification of four preexisting species.</title>
        <authorList>
            <person name="Lee S.D."/>
            <person name="Kim S.-M."/>
            <person name="Byeon Y.-S."/>
            <person name="Yang H.L."/>
            <person name="Kim I.S."/>
        </authorList>
    </citation>
    <scope>NUCLEOTIDE SEQUENCE [LARGE SCALE GENOMIC DNA]</scope>
    <source>
        <strain evidence="2 3">KACC 14465</strain>
    </source>
</reference>
<name>A0ABY7XSS6_MICLT</name>
<keyword evidence="1" id="KW-0472">Membrane</keyword>
<dbReference type="Proteomes" id="UP001215097">
    <property type="component" value="Chromosome"/>
</dbReference>
<evidence type="ECO:0000313" key="2">
    <source>
        <dbReference type="EMBL" id="WDM45102.1"/>
    </source>
</evidence>
<sequence>MSTAVPRPLGVTLVAVLLFISGAVGILGGILGLIGAGNMSSATIEGTVLDSSGIAVLAGFLLAIAVLNLIFAFGILRGSRTARMIVTILQVLAIISAVVGLVTSGAEVWHAIYNVLMPILIISLLWTGVGTREFFATRNR</sequence>
<organism evidence="2 3">
    <name type="scientific">Microbacterium luteolum</name>
    <name type="common">Aureobacterium luteolum</name>
    <dbReference type="NCBI Taxonomy" id="69367"/>
    <lineage>
        <taxon>Bacteria</taxon>
        <taxon>Bacillati</taxon>
        <taxon>Actinomycetota</taxon>
        <taxon>Actinomycetes</taxon>
        <taxon>Micrococcales</taxon>
        <taxon>Microbacteriaceae</taxon>
        <taxon>Microbacterium</taxon>
    </lineage>
</organism>
<keyword evidence="1" id="KW-1133">Transmembrane helix</keyword>
<gene>
    <name evidence="2" type="ORF">KV395_18420</name>
</gene>
<feature type="transmembrane region" description="Helical" evidence="1">
    <location>
        <begin position="12"/>
        <end position="34"/>
    </location>
</feature>
<keyword evidence="1" id="KW-0812">Transmembrane</keyword>
<dbReference type="EMBL" id="CP078075">
    <property type="protein sequence ID" value="WDM45102.1"/>
    <property type="molecule type" value="Genomic_DNA"/>
</dbReference>
<keyword evidence="3" id="KW-1185">Reference proteome</keyword>
<evidence type="ECO:0000256" key="1">
    <source>
        <dbReference type="SAM" id="Phobius"/>
    </source>
</evidence>